<dbReference type="Proteomes" id="UP000510647">
    <property type="component" value="Chromosome 4"/>
</dbReference>
<reference evidence="2 3" key="1">
    <citation type="submission" date="2020-06" db="EMBL/GenBank/DDBJ databases">
        <title>The yeast mating-type switching endonuclease HO is a domesticated member of an unorthodox homing genetic element family.</title>
        <authorList>
            <person name="Coughlan A.Y."/>
            <person name="Lombardi L."/>
            <person name="Braun-Galleani S."/>
            <person name="Martos A.R."/>
            <person name="Galeote V."/>
            <person name="Bigey F."/>
            <person name="Dequin S."/>
            <person name="Byrne K.P."/>
            <person name="Wolfe K.H."/>
        </authorList>
    </citation>
    <scope>NUCLEOTIDE SEQUENCE [LARGE SCALE GENOMIC DNA]</scope>
    <source>
        <strain evidence="2 3">CBS2947</strain>
    </source>
</reference>
<keyword evidence="1" id="KW-0812">Transmembrane</keyword>
<dbReference type="EMBL" id="CP059270">
    <property type="protein sequence ID" value="QLQ80324.1"/>
    <property type="molecule type" value="Genomic_DNA"/>
</dbReference>
<feature type="transmembrane region" description="Helical" evidence="1">
    <location>
        <begin position="92"/>
        <end position="111"/>
    </location>
</feature>
<name>A0A7H9HRE3_9SACH</name>
<accession>A0A7H9HRE3</accession>
<proteinExistence type="predicted"/>
<evidence type="ECO:0000313" key="2">
    <source>
        <dbReference type="EMBL" id="QLQ80324.1"/>
    </source>
</evidence>
<gene>
    <name evidence="2" type="ORF">HG537_0D03250</name>
</gene>
<protein>
    <submittedName>
        <fullName evidence="2">Uncharacterized protein</fullName>
    </submittedName>
</protein>
<keyword evidence="1" id="KW-0472">Membrane</keyword>
<dbReference type="AlphaFoldDB" id="A0A7H9HRE3"/>
<organism evidence="2 3">
    <name type="scientific">Torulaspora globosa</name>
    <dbReference type="NCBI Taxonomy" id="48254"/>
    <lineage>
        <taxon>Eukaryota</taxon>
        <taxon>Fungi</taxon>
        <taxon>Dikarya</taxon>
        <taxon>Ascomycota</taxon>
        <taxon>Saccharomycotina</taxon>
        <taxon>Saccharomycetes</taxon>
        <taxon>Saccharomycetales</taxon>
        <taxon>Saccharomycetaceae</taxon>
        <taxon>Torulaspora</taxon>
    </lineage>
</organism>
<keyword evidence="1" id="KW-1133">Transmembrane helix</keyword>
<evidence type="ECO:0000313" key="3">
    <source>
        <dbReference type="Proteomes" id="UP000510647"/>
    </source>
</evidence>
<sequence>MYSALRVKFGPGIVTSNVRNYALRRLLPVQQIGIAMLMERQVISSYKMAGISLYSNHVSKLHIGVPCKRLFHSTRTREMFSPFKGGRPLYKVYRISPMMLFFAGVGFFVLAFAIIPIVFTFFLPIFIGTVVVFQFNKWRRNVMLREIIASLGRSTMRVKYKTVRALHIKGLETVLKAEQQSSESLRDVLERFNVALESQIDRSSIEDVTRLSNFINDRLLEAIENDEKGLRSFFLGNDADSWVSDNYELELDTNQIKTNGRVLGNDVLIVLTFPLYLKSTSRGRKQLANVSLVISHKSPHGSLNAPFPFQLMSMNNDECQMVLSIRPLSMLSTRQFILTTPGRSGDYEVRQTSDNHTEYTIRHKE</sequence>
<keyword evidence="3" id="KW-1185">Reference proteome</keyword>
<evidence type="ECO:0000256" key="1">
    <source>
        <dbReference type="SAM" id="Phobius"/>
    </source>
</evidence>
<dbReference type="OrthoDB" id="4067755at2759"/>